<dbReference type="PANTHER" id="PTHR47135:SF4">
    <property type="match status" value="1"/>
</dbReference>
<dbReference type="PROSITE" id="PS50853">
    <property type="entry name" value="FN3"/>
    <property type="match status" value="19"/>
</dbReference>
<feature type="domain" description="Fibronectin type-III" evidence="1">
    <location>
        <begin position="2584"/>
        <end position="2671"/>
    </location>
</feature>
<sequence length="3116" mass="326802">MGTGCSIVSMTSPSASTLKVVWSSYAGASIYSLDLRVVNSTTVAPVVVLQSAPSTQRLIQGLRPGHVYEVILKVFEFYSVVCTVSEITMTVPAMSQITYSKAISSTSIKFEWSSVMGADSYSLFVEELFSFPQKRFNQTLTSLGGQMDGLTPATTYNCYVYSVNSAGRGAKSNTRTIMTLVQPPTGVALVATGKSTATVTWNKVNKVLLYQVVVSDNDNASNPPVIRNTSSTTMDISNLEPCSTYTVGVSSVNVFLVPGEASNITHTTSTINPVTTVSVDYSCSNGMVTVTWNQVFGANTYRATAVDGTGASLNCTSASSSCQITMLKCGEKYRVHVTAISDDCESTSNTSSLFETVPCAPANPQTIHTCSSNVIVFSWQPTNNTLYYVATAVDKTGKVTECRTPDNTCYFTNTGCGQFYTYNVYAVSSECNSEVSQPEFVRTSPCLPTNVRTGAGCHSDMLITTWDSAAGALSYTVEAQGNTGETYNCTSSSNSCAVTGVPCGEHLSVWIVASNDNCSTSRVLGEIAQTVPCSPQTVSASVECSQDSARVNWTTSIGAVFYIAVAQDANGNSHSCNSVGTSCLIEGLACGQNYTASVVGTNFECNSTINQEISFRTAPCPPTNIEAFRDCDANHALIVWQNRQLAGLYTATIEDQSGAQLSCTNNTANYCKISSLPCGRKYNVTVTYNDGNCPSTSTPISMYSAPCSPSIQNRTLICGTNSSFLSWLPMADATGYTVNATAANGHKVSCSSANASCTLTDLLCSETYVTTVTARGNQCDSLPGASTNITTAITSKQFICGTNTAVLGWTDPVGSLGFFAQAQGAQCNSSVSVSESLETVPCAPKNVSATLMCSNRSALVTWVGSPSAVGYNVTATGQDGHTHPCNTNSTSCQVSDIHCGETYSITVTPYSHTCTGNPSAAYSFTAGLCAPTNVMASAACADSVVSWLPVAGADMYIATATSGDGHNHTCSSNSSNSCNFTDLHCGEAYTVTVVTVDRGCPSDPSSAAVLTTALCPPADLMGHVSCDANTQTLTWTPVTGATYVLLSEWIGGTFPPAELPTPNPSLMLSDLPCGQRFAFRIAAQDGQCRSSYSPPIEISTAPCQPTNLTARVDCGTNRGNFSWVDSSGAAFYTVEVTGENGHVASCSSNQTSCAVKLQCGRSYSASLVASTESCNSTKHTDIHFESAPCLPEDVLAELDCNANVMNVSWTLGSDDYTAWAISTDGHRASCNSTSNSCSIHDLQCGKIYEVAVTSSSIHCQVIAGSDYKIQSAPCKPENTSVDQNCSSNAVTVKWNQASTTQNYTVKAASASGVNSTCDSTQSSCSFLDLSCGQRYTFTVMGHTNVCMSEISAPVEMVTAPCPPGSVSAELNCTTRNALVSWSNAAAAAAATAYSVQATSTNGHNSSCSEMGSSCSLNNLVCGQEYSVVVEAMHSGCPGPASAPATVTTEPCVPMNLSVHYNVSTAQAMWSAASGATSYSVEAVTDQGLTVICNNTNTSCFLMGVQCGQSYSVTVKAHNQACDSVTSETFHLLTEPCPPTNVQAGFACKELTATVSWQQSDLAVGYVAYFDNQNGHDTSCAGTSTDTSCVVSGLMCGTVYSAWVKALGQKYNSSDSSVVSVTSGPCQPSSIEAVVDCQARSAVVSWLPAIGADFYVAALKASSGHISSCITNHTNCEPSPLQCGQEYNVTVMALGDICNSSAVMTGYLSTEPCVPMNVSVHYNVSTAQATWSAASGATSYSVEAVTAQGLTVICNTTNTSCFLMGVQCGQIYNVTVKAHNQACNNTVTSAAYRLMTEPCPPTSVQPSMACEQLAAIVSWQQSDLAVGYVAYFDNRNGHDTSCTSTNTDTFCTVSGLMCGTVYSVWVKALGQKYNSSDSSVVSLTSAPCLPQEIQVDVDCNSDGAAVVSWNATHGTANYSLMAVVVGNLQTLCTTQQGACNVTGLSCGETYNLSLTASNEECSLTAQTHANLTTRPCPPRRVAANLQCGSRTAVLSWEERSDVELYVGSAVKASGGEVRKCNSTGSSCQFAGLDCGETYNLTITAHVQGCRSQASTTAFIQTEPCQPVIVSAQAVCQSDEVQISWNQANDVLSYLVTATGSLGYVEIHNTTQTLLSATLPCGQNYSVTVQVRGSECDSSPSSPAFFKTTPCIPWDVATYVECEFNVGSVSWGPSDGAEEYVAVATGLDGHPHQCLTNTTSCTWSDLHCGEEYTVVVRAKGDSCTSLPSNSSVIHMDPCVPQNLAAAVNCNADEVSLSWNAGNGTKTYMVSAEAGDTSVHFSTNVTTATFSELTCGQNYNLTVTPHNQHCPGNYSASAFVQTWPCPPMGVSTRQDCLSGVVMVTWQPSNGSDYYSAIMQTNAGPTEMCMSETSQCSIPGLACGHNFSVSVTASNQQCNVTSSQTTSLLSVPCVPTNVLVVMDCANNTAAVSWSASRGAVQYSVTALGSHSNDSCQSSGLSCSLRNLTCGSSYTVQVVAMDDDCSSIPSQALVFNSGPCPPQNVNAQVSCSSNDMTVSWDAVGDADHFLVSITAENGGTSELCNTTNTACSISNATCGDKFTVHVSSVRGDCRSRHSLTQSIQSAPCQPQGLTGRLDCVTNSAWITWDAAPGVDSYFVSAAGGEEHTANCTTSNATVCEVEDLACGVLYNFSVTAKNSRCDSPPSAAIELQTAPCSLSGITAFTQCHNSTILVIWELMEGSEGSTLYIATAEASDHTYLSCNSTGTSCYLHGAQCDLHYTIIVAASSDRCSSMRSPPYRVSMEPCPPRDVMVNSSCEDRRALVSWTPSPVAETYHVVTVATDGHVRTCNTSSSNCSMSELQCDQQYTVSVTASHENCSSKASQNTTVNTGPCQPSGLSLTFHCTNQSATLTWTPSDNAVDYYGCAQAGNGDMLYCHSTNPSCTINSLDCGTVYNFSVQASDGTCNSSSSDPLQGGAAPCPPDAIEVQLLPMQMEIQVMQFSWTAVSCGNTDYLLALTGSLLGDSQALFEISSYWTSRTNFEIPLPCGSSYDATVQSRNSAGTSSKSVPLSGTTAPCPPAGVVYSNSSSLTTVSWSASVFATMYTVYDNSVTPRTQLCSVAGLSCSLSNIASNDLVITASNAAGESEETRVTTGKSCAIVG</sequence>
<dbReference type="PANTHER" id="PTHR47135">
    <property type="entry name" value="FIBRONECTIN TYPE III DOMAIN-CONTAINING PROTEIN 7"/>
    <property type="match status" value="1"/>
</dbReference>
<feature type="domain" description="Fibronectin type-III" evidence="1">
    <location>
        <begin position="1362"/>
        <end position="1451"/>
    </location>
</feature>
<dbReference type="InterPro" id="IPR036116">
    <property type="entry name" value="FN3_sf"/>
</dbReference>
<organism evidence="2 3">
    <name type="scientific">Stegastes partitus</name>
    <name type="common">bicolor damselfish</name>
    <dbReference type="NCBI Taxonomy" id="144197"/>
    <lineage>
        <taxon>Eukaryota</taxon>
        <taxon>Metazoa</taxon>
        <taxon>Chordata</taxon>
        <taxon>Craniata</taxon>
        <taxon>Vertebrata</taxon>
        <taxon>Euteleostomi</taxon>
        <taxon>Actinopterygii</taxon>
        <taxon>Neopterygii</taxon>
        <taxon>Teleostei</taxon>
        <taxon>Neoteleostei</taxon>
        <taxon>Acanthomorphata</taxon>
        <taxon>Ovalentaria</taxon>
        <taxon>Pomacentridae</taxon>
        <taxon>Stegastes</taxon>
    </lineage>
</organism>
<keyword evidence="2" id="KW-1185">Reference proteome</keyword>
<dbReference type="RefSeq" id="XP_008280490.1">
    <property type="nucleotide sequence ID" value="XM_008282268.1"/>
</dbReference>
<dbReference type="InterPro" id="IPR003961">
    <property type="entry name" value="FN3_dom"/>
</dbReference>
<dbReference type="CTD" id="100319971"/>
<evidence type="ECO:0000313" key="3">
    <source>
        <dbReference type="RefSeq" id="XP_008280490.1"/>
    </source>
</evidence>
<feature type="domain" description="Fibronectin type-III" evidence="1">
    <location>
        <begin position="2496"/>
        <end position="2583"/>
    </location>
</feature>
<dbReference type="CDD" id="cd00063">
    <property type="entry name" value="FN3"/>
    <property type="match status" value="5"/>
</dbReference>
<dbReference type="Proteomes" id="UP000694891">
    <property type="component" value="Unplaced"/>
</dbReference>
<feature type="domain" description="Fibronectin type-III" evidence="1">
    <location>
        <begin position="183"/>
        <end position="273"/>
    </location>
</feature>
<gene>
    <name evidence="3" type="primary">fndc7rs1</name>
</gene>
<evidence type="ECO:0000259" key="1">
    <source>
        <dbReference type="PROSITE" id="PS50853"/>
    </source>
</evidence>
<dbReference type="SUPFAM" id="SSF49265">
    <property type="entry name" value="Fibronectin type III"/>
    <property type="match status" value="20"/>
</dbReference>
<feature type="domain" description="Fibronectin type-III" evidence="1">
    <location>
        <begin position="2410"/>
        <end position="2495"/>
    </location>
</feature>
<dbReference type="Gene3D" id="2.60.40.10">
    <property type="entry name" value="Immunoglobulins"/>
    <property type="match status" value="19"/>
</dbReference>
<feature type="domain" description="Fibronectin type-III" evidence="1">
    <location>
        <begin position="360"/>
        <end position="446"/>
    </location>
</feature>
<feature type="domain" description="Fibronectin type-III" evidence="1">
    <location>
        <begin position="1799"/>
        <end position="1887"/>
    </location>
</feature>
<feature type="domain" description="Fibronectin type-III" evidence="1">
    <location>
        <begin position="1537"/>
        <end position="1625"/>
    </location>
</feature>
<feature type="domain" description="Fibronectin type-III" evidence="1">
    <location>
        <begin position="2064"/>
        <end position="2149"/>
    </location>
</feature>
<feature type="domain" description="Fibronectin type-III" evidence="1">
    <location>
        <begin position="1976"/>
        <end position="2063"/>
    </location>
</feature>
<feature type="domain" description="Fibronectin type-III" evidence="1">
    <location>
        <begin position="93"/>
        <end position="182"/>
    </location>
</feature>
<feature type="domain" description="Fibronectin type-III" evidence="1">
    <location>
        <begin position="2762"/>
        <end position="2848"/>
    </location>
</feature>
<accession>A0A9Y4JQD8</accession>
<protein>
    <submittedName>
        <fullName evidence="3">Mucin-19</fullName>
    </submittedName>
</protein>
<feature type="domain" description="Fibronectin type-III" evidence="1">
    <location>
        <begin position="843"/>
        <end position="932"/>
    </location>
</feature>
<reference evidence="3" key="1">
    <citation type="submission" date="2025-08" db="UniProtKB">
        <authorList>
            <consortium name="RefSeq"/>
        </authorList>
    </citation>
    <scope>IDENTIFICATION</scope>
</reference>
<feature type="domain" description="Fibronectin type-III" evidence="1">
    <location>
        <begin position="1275"/>
        <end position="1361"/>
    </location>
</feature>
<dbReference type="InterPro" id="IPR013783">
    <property type="entry name" value="Ig-like_fold"/>
</dbReference>
<proteinExistence type="predicted"/>
<dbReference type="Pfam" id="PF00041">
    <property type="entry name" value="fn3"/>
    <property type="match status" value="5"/>
</dbReference>
<dbReference type="SMART" id="SM00060">
    <property type="entry name" value="FN3"/>
    <property type="match status" value="28"/>
</dbReference>
<feature type="domain" description="Fibronectin type-III" evidence="1">
    <location>
        <begin position="1016"/>
        <end position="1103"/>
    </location>
</feature>
<feature type="domain" description="Fibronectin type-III" evidence="1">
    <location>
        <begin position="705"/>
        <end position="794"/>
    </location>
</feature>
<evidence type="ECO:0000313" key="2">
    <source>
        <dbReference type="Proteomes" id="UP000694891"/>
    </source>
</evidence>
<feature type="domain" description="Fibronectin type-III" evidence="1">
    <location>
        <begin position="2237"/>
        <end position="2322"/>
    </location>
</feature>
<feature type="domain" description="Fibronectin type-III" evidence="1">
    <location>
        <begin position="1452"/>
        <end position="1536"/>
    </location>
</feature>
<feature type="domain" description="Fibronectin type-III" evidence="1">
    <location>
        <begin position="2849"/>
        <end position="2938"/>
    </location>
</feature>
<name>A0A9Y4JQD8_9TELE</name>